<dbReference type="Proteomes" id="UP000887579">
    <property type="component" value="Unplaced"/>
</dbReference>
<protein>
    <submittedName>
        <fullName evidence="2">Uncharacterized protein</fullName>
    </submittedName>
</protein>
<evidence type="ECO:0000313" key="1">
    <source>
        <dbReference type="Proteomes" id="UP000887579"/>
    </source>
</evidence>
<name>A0AC34FX56_9BILA</name>
<proteinExistence type="predicted"/>
<reference evidence="2" key="1">
    <citation type="submission" date="2022-11" db="UniProtKB">
        <authorList>
            <consortium name="WormBaseParasite"/>
        </authorList>
    </citation>
    <scope>IDENTIFICATION</scope>
</reference>
<sequence>MWIIFLFALKISYFVTVASDELPDYLVFSTVALHNISNSSEVLSYGVRISPSQIILPINADKFYDKVGIISDFYNKNQYVISLHDSLPLIQINDNAFIAQPQNLNRLHSAWVLRISRYPIFNQYDFKTLFINSEDKAGVIGIDIGDECSEFYPDFNALTQMCGDAGNETEQGKPLIATYNNSNYLVGLSAPQTSPNATLFNFIVDLFYSFPTFDDCIDTNDLPSTYAYCNALKISQNLKEFGYEEIILVGNIQIGGEFNFIPYGLATVISDNQAIIPTSVFESLKNYEIYGNGKELMLAFMKDDKVIIPNYSVSQSDYSNLKLVKFSTPIFKNINKTATFLSDQSFQNLENFKEIDTLQFMNKKFGLQKRAETNDAKNEIKKFEKFLFGAPIFYDRNIVGFQEAAGSFVSIYASEKLKKFLQKAKAKTLFSLPTTSTLTSTVSPLTTYSYKNTTIVPYFMTTSFPPLQDQTDIIDSPTTIISSSSNTNSDERLLTFGLLFLTIFLFVIFY</sequence>
<organism evidence="1 2">
    <name type="scientific">Panagrolaimus sp. ES5</name>
    <dbReference type="NCBI Taxonomy" id="591445"/>
    <lineage>
        <taxon>Eukaryota</taxon>
        <taxon>Metazoa</taxon>
        <taxon>Ecdysozoa</taxon>
        <taxon>Nematoda</taxon>
        <taxon>Chromadorea</taxon>
        <taxon>Rhabditida</taxon>
        <taxon>Tylenchina</taxon>
        <taxon>Panagrolaimomorpha</taxon>
        <taxon>Panagrolaimoidea</taxon>
        <taxon>Panagrolaimidae</taxon>
        <taxon>Panagrolaimus</taxon>
    </lineage>
</organism>
<accession>A0AC34FX56</accession>
<evidence type="ECO:0000313" key="2">
    <source>
        <dbReference type="WBParaSite" id="ES5_v2.g21994.t1"/>
    </source>
</evidence>
<dbReference type="WBParaSite" id="ES5_v2.g21994.t1">
    <property type="protein sequence ID" value="ES5_v2.g21994.t1"/>
    <property type="gene ID" value="ES5_v2.g21994"/>
</dbReference>